<evidence type="ECO:0000256" key="1">
    <source>
        <dbReference type="SAM" id="MobiDB-lite"/>
    </source>
</evidence>
<gene>
    <name evidence="2" type="ORF">CDL15_Pgr024026</name>
</gene>
<proteinExistence type="predicted"/>
<feature type="compositionally biased region" description="Basic and acidic residues" evidence="1">
    <location>
        <begin position="43"/>
        <end position="71"/>
    </location>
</feature>
<dbReference type="Proteomes" id="UP000197138">
    <property type="component" value="Unassembled WGS sequence"/>
</dbReference>
<sequence length="104" mass="11428">MQPKRGKLSAPHSGPPASRTRIPDRSSGHYSSPGNQGANRQARGHEQREKSWATEKDEGKPLEERTNKEPRNGGAGIVALFITESPKYRKVPNMGLQKSLSVPK</sequence>
<feature type="region of interest" description="Disordered" evidence="1">
    <location>
        <begin position="1"/>
        <end position="75"/>
    </location>
</feature>
<evidence type="ECO:0000313" key="3">
    <source>
        <dbReference type="Proteomes" id="UP000197138"/>
    </source>
</evidence>
<dbReference type="AlphaFoldDB" id="A0A218XR42"/>
<accession>A0A218XR42</accession>
<feature type="compositionally biased region" description="Polar residues" evidence="1">
    <location>
        <begin position="28"/>
        <end position="39"/>
    </location>
</feature>
<reference evidence="3" key="1">
    <citation type="journal article" date="2017" name="Plant J.">
        <title>The pomegranate (Punica granatum L.) genome and the genomics of punicalagin biosynthesis.</title>
        <authorList>
            <person name="Qin G."/>
            <person name="Xu C."/>
            <person name="Ming R."/>
            <person name="Tang H."/>
            <person name="Guyot R."/>
            <person name="Kramer E.M."/>
            <person name="Hu Y."/>
            <person name="Yi X."/>
            <person name="Qi Y."/>
            <person name="Xu X."/>
            <person name="Gao Z."/>
            <person name="Pan H."/>
            <person name="Jian J."/>
            <person name="Tian Y."/>
            <person name="Yue Z."/>
            <person name="Xu Y."/>
        </authorList>
    </citation>
    <scope>NUCLEOTIDE SEQUENCE [LARGE SCALE GENOMIC DNA]</scope>
    <source>
        <strain evidence="3">cv. Dabenzi</strain>
    </source>
</reference>
<name>A0A218XR42_PUNGR</name>
<evidence type="ECO:0000313" key="2">
    <source>
        <dbReference type="EMBL" id="OWM87136.1"/>
    </source>
</evidence>
<organism evidence="2 3">
    <name type="scientific">Punica granatum</name>
    <name type="common">Pomegranate</name>
    <dbReference type="NCBI Taxonomy" id="22663"/>
    <lineage>
        <taxon>Eukaryota</taxon>
        <taxon>Viridiplantae</taxon>
        <taxon>Streptophyta</taxon>
        <taxon>Embryophyta</taxon>
        <taxon>Tracheophyta</taxon>
        <taxon>Spermatophyta</taxon>
        <taxon>Magnoliopsida</taxon>
        <taxon>eudicotyledons</taxon>
        <taxon>Gunneridae</taxon>
        <taxon>Pentapetalae</taxon>
        <taxon>rosids</taxon>
        <taxon>malvids</taxon>
        <taxon>Myrtales</taxon>
        <taxon>Lythraceae</taxon>
        <taxon>Punica</taxon>
    </lineage>
</organism>
<comment type="caution">
    <text evidence="2">The sequence shown here is derived from an EMBL/GenBank/DDBJ whole genome shotgun (WGS) entry which is preliminary data.</text>
</comment>
<protein>
    <submittedName>
        <fullName evidence="2">Uncharacterized protein</fullName>
    </submittedName>
</protein>
<dbReference type="EMBL" id="MTKT01000833">
    <property type="protein sequence ID" value="OWM87136.1"/>
    <property type="molecule type" value="Genomic_DNA"/>
</dbReference>